<dbReference type="AlphaFoldDB" id="A0A285S8E5"/>
<evidence type="ECO:0000259" key="1">
    <source>
        <dbReference type="Pfam" id="PF13518"/>
    </source>
</evidence>
<dbReference type="GO" id="GO:0043565">
    <property type="term" value="F:sequence-specific DNA binding"/>
    <property type="evidence" value="ECO:0007669"/>
    <property type="project" value="InterPro"/>
</dbReference>
<dbReference type="InterPro" id="IPR010921">
    <property type="entry name" value="Trp_repressor/repl_initiator"/>
</dbReference>
<dbReference type="Pfam" id="PF13518">
    <property type="entry name" value="HTH_28"/>
    <property type="match status" value="1"/>
</dbReference>
<dbReference type="EMBL" id="OBMR01000006">
    <property type="protein sequence ID" value="SOC03860.1"/>
    <property type="molecule type" value="Genomic_DNA"/>
</dbReference>
<evidence type="ECO:0000313" key="3">
    <source>
        <dbReference type="Proteomes" id="UP000219563"/>
    </source>
</evidence>
<proteinExistence type="predicted"/>
<gene>
    <name evidence="2" type="ORF">SAMN02910411_1962</name>
</gene>
<reference evidence="2 3" key="1">
    <citation type="submission" date="2017-08" db="EMBL/GenBank/DDBJ databases">
        <authorList>
            <person name="de Groot N.N."/>
        </authorList>
    </citation>
    <scope>NUCLEOTIDE SEQUENCE [LARGE SCALE GENOMIC DNA]</scope>
    <source>
        <strain evidence="2 3">DSM 9787</strain>
    </source>
</reference>
<dbReference type="GO" id="GO:0004803">
    <property type="term" value="F:transposase activity"/>
    <property type="evidence" value="ECO:0007669"/>
    <property type="project" value="InterPro"/>
</dbReference>
<dbReference type="InterPro" id="IPR055247">
    <property type="entry name" value="InsJ-like_HTH"/>
</dbReference>
<name>A0A285S8E5_9FIRM</name>
<evidence type="ECO:0000313" key="2">
    <source>
        <dbReference type="EMBL" id="SOC03860.1"/>
    </source>
</evidence>
<organism evidence="2 3">
    <name type="scientific">Pseudobutyrivibrio ruminis DSM 9787</name>
    <dbReference type="NCBI Taxonomy" id="1123011"/>
    <lineage>
        <taxon>Bacteria</taxon>
        <taxon>Bacillati</taxon>
        <taxon>Bacillota</taxon>
        <taxon>Clostridia</taxon>
        <taxon>Lachnospirales</taxon>
        <taxon>Lachnospiraceae</taxon>
        <taxon>Pseudobutyrivibrio</taxon>
    </lineage>
</organism>
<dbReference type="RefSeq" id="WP_097076319.1">
    <property type="nucleotide sequence ID" value="NZ_OBMR01000006.1"/>
</dbReference>
<sequence length="127" mass="14254">MRRSKTPASEQYRLVMEARQSGLSDAEWCRQHGIGPSTFYNWTVRLRKQGCELPQPWRDEKLPSLKQDVVLLDVIPDEPEVHPVCIEAPSNSQPLILEMNGAKLTIPNGIDTLLLSQVISAMKGSLC</sequence>
<accession>A0A285S8E5</accession>
<dbReference type="Proteomes" id="UP000219563">
    <property type="component" value="Unassembled WGS sequence"/>
</dbReference>
<dbReference type="NCBIfam" id="NF047593">
    <property type="entry name" value="IS66_ISAeme5_TnpA"/>
    <property type="match status" value="1"/>
</dbReference>
<feature type="domain" description="Insertion element IS150 protein InsJ-like helix-turn-helix" evidence="1">
    <location>
        <begin position="13"/>
        <end position="52"/>
    </location>
</feature>
<dbReference type="GO" id="GO:0006313">
    <property type="term" value="P:DNA transposition"/>
    <property type="evidence" value="ECO:0007669"/>
    <property type="project" value="InterPro"/>
</dbReference>
<dbReference type="SUPFAM" id="SSF48295">
    <property type="entry name" value="TrpR-like"/>
    <property type="match status" value="1"/>
</dbReference>
<protein>
    <submittedName>
        <fullName evidence="2">Transposase and inactivated derivatives</fullName>
    </submittedName>
</protein>